<evidence type="ECO:0000313" key="2">
    <source>
        <dbReference type="Proteomes" id="UP000006178"/>
    </source>
</evidence>
<dbReference type="AlphaFoldDB" id="I3VY48"/>
<dbReference type="EMBL" id="CP003184">
    <property type="protein sequence ID" value="AFK87443.1"/>
    <property type="molecule type" value="Genomic_DNA"/>
</dbReference>
<dbReference type="STRING" id="1094508.Tsac_2445"/>
<accession>I3VY48</accession>
<dbReference type="Proteomes" id="UP000006178">
    <property type="component" value="Chromosome"/>
</dbReference>
<organism evidence="1 2">
    <name type="scientific">Thermoanaerobacterium saccharolyticum (strain DSM 8691 / JW/SL-YS485)</name>
    <dbReference type="NCBI Taxonomy" id="1094508"/>
    <lineage>
        <taxon>Bacteria</taxon>
        <taxon>Bacillati</taxon>
        <taxon>Bacillota</taxon>
        <taxon>Clostridia</taxon>
        <taxon>Thermoanaerobacterales</taxon>
        <taxon>Thermoanaerobacteraceae</taxon>
        <taxon>Thermoanaerobacterium</taxon>
    </lineage>
</organism>
<protein>
    <submittedName>
        <fullName evidence="1">Uncharacterized protein</fullName>
    </submittedName>
</protein>
<dbReference type="KEGG" id="tsh:Tsac_2445"/>
<evidence type="ECO:0000313" key="1">
    <source>
        <dbReference type="EMBL" id="AFK87443.1"/>
    </source>
</evidence>
<sequence>MSIKFAQILYKLGFAVTYDADRKKIRIYKDK</sequence>
<keyword evidence="2" id="KW-1185">Reference proteome</keyword>
<gene>
    <name evidence="1" type="ordered locus">Tsac_2445</name>
</gene>
<name>I3VY48_THESW</name>
<proteinExistence type="predicted"/>
<dbReference type="BioCyc" id="TSAC1094508:GLMA-2475-MONOMER"/>
<reference evidence="1 2" key="1">
    <citation type="journal article" date="2014" name="Appl. Environ. Microbiol.">
        <title>Profile of Secreted Hydrolases, Associated Proteins, and SlpA in Thermoanaerobacterium saccharolyticum during the Degradation of Hemicellulose.</title>
        <authorList>
            <person name="Currie D.H."/>
            <person name="Guss A.M."/>
            <person name="Herring C.D."/>
            <person name="Giannone R.J."/>
            <person name="Johnson C.M."/>
            <person name="Lankford P.K."/>
            <person name="Brown S.D."/>
            <person name="Hettich R.L."/>
            <person name="Lynd L.R."/>
        </authorList>
    </citation>
    <scope>NUCLEOTIDE SEQUENCE [LARGE SCALE GENOMIC DNA]</scope>
    <source>
        <strain evidence="2">DSM 8691 / JW/SL-YS485</strain>
    </source>
</reference>